<dbReference type="Proteomes" id="UP000503840">
    <property type="component" value="Unassembled WGS sequence"/>
</dbReference>
<dbReference type="PANTHER" id="PTHR35936">
    <property type="entry name" value="MEMBRANE-BOUND LYTIC MUREIN TRANSGLYCOSYLASE F"/>
    <property type="match status" value="1"/>
</dbReference>
<name>A0A7J0BLS0_9BACT</name>
<dbReference type="PANTHER" id="PTHR35936:SF25">
    <property type="entry name" value="ABC TRANSPORTER SUBSTRATE-BINDING PROTEIN"/>
    <property type="match status" value="1"/>
</dbReference>
<evidence type="ECO:0000256" key="1">
    <source>
        <dbReference type="ARBA" id="ARBA00022729"/>
    </source>
</evidence>
<dbReference type="SUPFAM" id="SSF53850">
    <property type="entry name" value="Periplasmic binding protein-like II"/>
    <property type="match status" value="1"/>
</dbReference>
<keyword evidence="1" id="KW-0732">Signal</keyword>
<reference evidence="3 4" key="1">
    <citation type="submission" date="2020-05" db="EMBL/GenBank/DDBJ databases">
        <title>Draft genome sequence of Desulfovibrio sp. strain HN2T.</title>
        <authorList>
            <person name="Ueno A."/>
            <person name="Tamazawa S."/>
            <person name="Tamamura S."/>
            <person name="Murakami T."/>
            <person name="Kiyama T."/>
            <person name="Inomata H."/>
            <person name="Amano Y."/>
            <person name="Miyakawa K."/>
            <person name="Tamaki H."/>
            <person name="Naganuma T."/>
            <person name="Kaneko K."/>
        </authorList>
    </citation>
    <scope>NUCLEOTIDE SEQUENCE [LARGE SCALE GENOMIC DNA]</scope>
    <source>
        <strain evidence="3 4">HN2</strain>
    </source>
</reference>
<keyword evidence="4" id="KW-1185">Reference proteome</keyword>
<evidence type="ECO:0000313" key="4">
    <source>
        <dbReference type="Proteomes" id="UP000503840"/>
    </source>
</evidence>
<comment type="caution">
    <text evidence="3">The sequence shown here is derived from an EMBL/GenBank/DDBJ whole genome shotgun (WGS) entry which is preliminary data.</text>
</comment>
<dbReference type="AlphaFoldDB" id="A0A7J0BLS0"/>
<feature type="domain" description="Solute-binding protein family 3/N-terminal" evidence="2">
    <location>
        <begin position="23"/>
        <end position="249"/>
    </location>
</feature>
<dbReference type="Gene3D" id="3.40.190.10">
    <property type="entry name" value="Periplasmic binding protein-like II"/>
    <property type="match status" value="2"/>
</dbReference>
<organism evidence="3 4">
    <name type="scientific">Desulfovibrio subterraneus</name>
    <dbReference type="NCBI Taxonomy" id="2718620"/>
    <lineage>
        <taxon>Bacteria</taxon>
        <taxon>Pseudomonadati</taxon>
        <taxon>Thermodesulfobacteriota</taxon>
        <taxon>Desulfovibrionia</taxon>
        <taxon>Desulfovibrionales</taxon>
        <taxon>Desulfovibrionaceae</taxon>
        <taxon>Desulfovibrio</taxon>
    </lineage>
</organism>
<evidence type="ECO:0000313" key="3">
    <source>
        <dbReference type="EMBL" id="GFM34620.1"/>
    </source>
</evidence>
<sequence length="261" mass="29634">MLCVLAVILVSTPWTGLSEDETTLSFVSVNWEPYAGEFLPEKGFTTAIIKEACSRAGFKATFHFMPWNRAVEGVRNGQFDVLYSAYYSRERAEEFGLSRPYAHSPLVLCARYDSSASWNGTIESLVPYRIGIVRGYVNTPEFDSAAVLHKEETNSDLLNLRKLLGRRVDMITIDKYLAIFMLKSNPTLEDGIQNVRFLTPQMDVRSVHAMFSRKRPQWEQHLAQFDKALEEMEQDGTIEDIKLRFGFLTPDDLGEAGAVSR</sequence>
<gene>
    <name evidence="3" type="ORF">DSM101010T_29850</name>
</gene>
<dbReference type="SMART" id="SM00062">
    <property type="entry name" value="PBPb"/>
    <property type="match status" value="1"/>
</dbReference>
<dbReference type="EMBL" id="BLVO01000016">
    <property type="protein sequence ID" value="GFM34620.1"/>
    <property type="molecule type" value="Genomic_DNA"/>
</dbReference>
<accession>A0A7J0BLS0</accession>
<protein>
    <recommendedName>
        <fullName evidence="2">Solute-binding protein family 3/N-terminal domain-containing protein</fullName>
    </recommendedName>
</protein>
<dbReference type="InterPro" id="IPR001638">
    <property type="entry name" value="Solute-binding_3/MltF_N"/>
</dbReference>
<dbReference type="Pfam" id="PF00497">
    <property type="entry name" value="SBP_bac_3"/>
    <property type="match status" value="1"/>
</dbReference>
<proteinExistence type="predicted"/>
<evidence type="ECO:0000259" key="2">
    <source>
        <dbReference type="SMART" id="SM00062"/>
    </source>
</evidence>